<name>A0A8X6GK26_TRICU</name>
<evidence type="ECO:0000256" key="1">
    <source>
        <dbReference type="SAM" id="Coils"/>
    </source>
</evidence>
<protein>
    <submittedName>
        <fullName evidence="2">DUF1758 domain-containing protein</fullName>
    </submittedName>
</protein>
<evidence type="ECO:0000313" key="3">
    <source>
        <dbReference type="Proteomes" id="UP000887116"/>
    </source>
</evidence>
<organism evidence="2 3">
    <name type="scientific">Trichonephila clavata</name>
    <name type="common">Joro spider</name>
    <name type="synonym">Nephila clavata</name>
    <dbReference type="NCBI Taxonomy" id="2740835"/>
    <lineage>
        <taxon>Eukaryota</taxon>
        <taxon>Metazoa</taxon>
        <taxon>Ecdysozoa</taxon>
        <taxon>Arthropoda</taxon>
        <taxon>Chelicerata</taxon>
        <taxon>Arachnida</taxon>
        <taxon>Araneae</taxon>
        <taxon>Araneomorphae</taxon>
        <taxon>Entelegynae</taxon>
        <taxon>Araneoidea</taxon>
        <taxon>Nephilidae</taxon>
        <taxon>Trichonephila</taxon>
    </lineage>
</organism>
<keyword evidence="1" id="KW-0175">Coiled coil</keyword>
<comment type="caution">
    <text evidence="2">The sequence shown here is derived from an EMBL/GenBank/DDBJ whole genome shotgun (WGS) entry which is preliminary data.</text>
</comment>
<dbReference type="OrthoDB" id="5984724at2759"/>
<evidence type="ECO:0000313" key="2">
    <source>
        <dbReference type="EMBL" id="GFR04694.1"/>
    </source>
</evidence>
<dbReference type="InterPro" id="IPR005312">
    <property type="entry name" value="DUF1759"/>
</dbReference>
<accession>A0A8X6GK26</accession>
<dbReference type="Proteomes" id="UP000887116">
    <property type="component" value="Unassembled WGS sequence"/>
</dbReference>
<reference evidence="2" key="1">
    <citation type="submission" date="2020-07" db="EMBL/GenBank/DDBJ databases">
        <title>Multicomponent nature underlies the extraordinary mechanical properties of spider dragline silk.</title>
        <authorList>
            <person name="Kono N."/>
            <person name="Nakamura H."/>
            <person name="Mori M."/>
            <person name="Yoshida Y."/>
            <person name="Ohtoshi R."/>
            <person name="Malay A.D."/>
            <person name="Moran D.A.P."/>
            <person name="Tomita M."/>
            <person name="Numata K."/>
            <person name="Arakawa K."/>
        </authorList>
    </citation>
    <scope>NUCLEOTIDE SEQUENCE</scope>
</reference>
<keyword evidence="3" id="KW-1185">Reference proteome</keyword>
<dbReference type="EMBL" id="BMAO01035612">
    <property type="protein sequence ID" value="GFR04694.1"/>
    <property type="molecule type" value="Genomic_DNA"/>
</dbReference>
<proteinExistence type="predicted"/>
<sequence>MEITTLNSLQSALKAKVDLSETDTELEQLEDRLDKTEVRFHFLLFELDNTKNISVSEIISKENNVLSVNESRQTSIKLPEIPLPQLSGLYEEWSTFKDQFDNLISYNKKLTNSQKLYYLRFALKGHAKHIECSDDSFEALLEDLTLRYDFARNHRLCLNCLRNSHYYFACKSKFMCNVGGKKHNTLLHKSNDELRSPDRLPPQDQLNTENKLTIYARRKLVNTTAKCLLFADTVTKFKQYNEGEFHSITEYSCSVRSELLWGYV</sequence>
<dbReference type="Pfam" id="PF03564">
    <property type="entry name" value="DUF1759"/>
    <property type="match status" value="1"/>
</dbReference>
<dbReference type="AlphaFoldDB" id="A0A8X6GK26"/>
<gene>
    <name evidence="2" type="primary">AVEN_204500_1</name>
    <name evidence="2" type="ORF">TNCT_79291</name>
</gene>
<feature type="coiled-coil region" evidence="1">
    <location>
        <begin position="12"/>
        <end position="39"/>
    </location>
</feature>